<organism evidence="1 2">
    <name type="scientific">Elysia crispata</name>
    <name type="common">lettuce slug</name>
    <dbReference type="NCBI Taxonomy" id="231223"/>
    <lineage>
        <taxon>Eukaryota</taxon>
        <taxon>Metazoa</taxon>
        <taxon>Spiralia</taxon>
        <taxon>Lophotrochozoa</taxon>
        <taxon>Mollusca</taxon>
        <taxon>Gastropoda</taxon>
        <taxon>Heterobranchia</taxon>
        <taxon>Euthyneura</taxon>
        <taxon>Panpulmonata</taxon>
        <taxon>Sacoglossa</taxon>
        <taxon>Placobranchoidea</taxon>
        <taxon>Plakobranchidae</taxon>
        <taxon>Elysia</taxon>
    </lineage>
</organism>
<reference evidence="1" key="1">
    <citation type="journal article" date="2023" name="G3 (Bethesda)">
        <title>A reference genome for the long-term kleptoplast-retaining sea slug Elysia crispata morphotype clarki.</title>
        <authorList>
            <person name="Eastman K.E."/>
            <person name="Pendleton A.L."/>
            <person name="Shaikh M.A."/>
            <person name="Suttiyut T."/>
            <person name="Ogas R."/>
            <person name="Tomko P."/>
            <person name="Gavelis G."/>
            <person name="Widhalm J.R."/>
            <person name="Wisecaver J.H."/>
        </authorList>
    </citation>
    <scope>NUCLEOTIDE SEQUENCE</scope>
    <source>
        <strain evidence="1">ECLA1</strain>
    </source>
</reference>
<evidence type="ECO:0000313" key="2">
    <source>
        <dbReference type="Proteomes" id="UP001283361"/>
    </source>
</evidence>
<sequence>MSVQITSLASKFYLLADTTNIRYDGEIRALSSLRQFGVEWFRKRAPQASRRVLYPWSRLPSAVRLAAHAINAFTIQLTCDRSHSVLTEKVNMAGEDACLTHSGLLSSYNVGKL</sequence>
<comment type="caution">
    <text evidence="1">The sequence shown here is derived from an EMBL/GenBank/DDBJ whole genome shotgun (WGS) entry which is preliminary data.</text>
</comment>
<dbReference type="AlphaFoldDB" id="A0AAE1E1L7"/>
<dbReference type="EMBL" id="JAWDGP010001493">
    <property type="protein sequence ID" value="KAK3790981.1"/>
    <property type="molecule type" value="Genomic_DNA"/>
</dbReference>
<name>A0AAE1E1L7_9GAST</name>
<dbReference type="Proteomes" id="UP001283361">
    <property type="component" value="Unassembled WGS sequence"/>
</dbReference>
<accession>A0AAE1E1L7</accession>
<protein>
    <submittedName>
        <fullName evidence="1">Uncharacterized protein</fullName>
    </submittedName>
</protein>
<keyword evidence="2" id="KW-1185">Reference proteome</keyword>
<proteinExistence type="predicted"/>
<evidence type="ECO:0000313" key="1">
    <source>
        <dbReference type="EMBL" id="KAK3790981.1"/>
    </source>
</evidence>
<gene>
    <name evidence="1" type="ORF">RRG08_018551</name>
</gene>